<feature type="binding site" evidence="15">
    <location>
        <position position="938"/>
    </location>
    <ligand>
        <name>Mg(2+)</name>
        <dbReference type="ChEBI" id="CHEBI:18420"/>
    </ligand>
</feature>
<comment type="catalytic activity">
    <reaction evidence="14 15">
        <text>ATP + H2O = ADP + phosphate + H(+)</text>
        <dbReference type="Rhea" id="RHEA:13065"/>
        <dbReference type="ChEBI" id="CHEBI:15377"/>
        <dbReference type="ChEBI" id="CHEBI:15378"/>
        <dbReference type="ChEBI" id="CHEBI:30616"/>
        <dbReference type="ChEBI" id="CHEBI:43474"/>
        <dbReference type="ChEBI" id="CHEBI:456216"/>
        <dbReference type="EC" id="5.6.2.4"/>
    </reaction>
</comment>
<dbReference type="PANTHER" id="PTHR11070:SF23">
    <property type="entry name" value="RECBCD ENZYME SUBUNIT RECB"/>
    <property type="match status" value="1"/>
</dbReference>
<feature type="region of interest" description="Nuclease activity, interacts with RecD and RecA" evidence="15">
    <location>
        <begin position="810"/>
        <end position="1025"/>
    </location>
</feature>
<evidence type="ECO:0000313" key="19">
    <source>
        <dbReference type="Proteomes" id="UP000016064"/>
    </source>
</evidence>
<feature type="binding site" evidence="15">
    <location>
        <position position="951"/>
    </location>
    <ligand>
        <name>Mg(2+)</name>
        <dbReference type="ChEBI" id="CHEBI:18420"/>
    </ligand>
</feature>
<keyword evidence="11 15" id="KW-0234">DNA repair</keyword>
<dbReference type="EMBL" id="APJW01000001">
    <property type="protein sequence ID" value="EQM63239.1"/>
    <property type="molecule type" value="Genomic_DNA"/>
</dbReference>
<keyword evidence="4 15" id="KW-0227">DNA damage</keyword>
<comment type="similarity">
    <text evidence="15">Belongs to the helicase family. UvrD subfamily.</text>
</comment>
<keyword evidence="19" id="KW-1185">Reference proteome</keyword>
<evidence type="ECO:0000256" key="9">
    <source>
        <dbReference type="ARBA" id="ARBA00022842"/>
    </source>
</evidence>
<dbReference type="Gene3D" id="1.10.3170.10">
    <property type="entry name" value="Recbcd, chain B, domain 2"/>
    <property type="match status" value="1"/>
</dbReference>
<dbReference type="InterPro" id="IPR011335">
    <property type="entry name" value="Restrct_endonuc-II-like"/>
</dbReference>
<sequence>MKSFDIFNPKTKIQGKFFLEASAGTGKTFTIEQIILRSLLENSAEHVDNILAVTFTNAATNEMKVRIQENIERTVSQLKNTPATLPPYLEKETNVKLLYIKLRNSLASLDRMSIFTIHGFCNFILKQYFPEIYFASTSQSLTHNQMVLHHIREYMKQDLWKRVLSQEQFKRLATQYNVSSSRSKFLIDEIFKNYTRQNKANFVNVYPEFQEQLRLFREDLKNIDQESCLADLESYNSGTESRYRLSSKSIRRIVDILYSNTYEDFILVAQALDKWKHRLKKQIPTPIAEALVKSKLSALIIQAHDPTLIFNILLQDIQKYLREHFTPWLSPDASIDILETLLSSSKAKSLIEKVRKKFQLVLIDEFQDTDKKQWSIFSKLFASEEYQGSLFLIGDPKQSIYEWRNADLKTYLKAKSSFSQDAQLCLVNNYRSTSELMDSINKLFSALNPFLKIEDDHKEYESIYYHPLEARSSNTHAYDEYRPIHFVSFSSDVDLANWISATSLDIKKTYNIPLGRMAILVCDSKQALNLMTLSSVPVAFSKKRSVFERTETFYLTLDWLEALIYPEKENKTQKVLISNLFGYSPNEIIERKEEFSSFFFSMHSHLLSYGLLSTFYTFMSHQGATLFKTPQGDLIFQEMEIFCSYLDKVSKNPYEQLLHLQHISETGNDEEALSFSCHSDDDNTLKITTIHSSKGLEYDVIFACGLDKSSTHQLGQEAIREMYVACTRARKILFIPIKSAKRNKSILSYYVEHQSLTKDDSTYIFANRLTELFPDNFSLSHIENVPIPDTQKKFNLCKPNFYNIPSPPPDMKIFSFSSSNTQVEEESYLEVTQPQQQSRVLPQGKSTGIIIHKILEHIIPNFLIKEEELFSCVTTFVKDTHLNGYEQTITNMLLTAFSAPLNFSQDIFSLIDVDPSKVLSEEAFLFLKEDGLYQGAIDLFFEHNRKYYILDWKTSFLGDTPSDYNPKNILDYIEKRNLEEQGRIYLQATTRFLQQFDIHTNVEVGFVFLRGCDKLGNGFAKLNYN</sequence>
<dbReference type="GO" id="GO:0004386">
    <property type="term" value="F:helicase activity"/>
    <property type="evidence" value="ECO:0007669"/>
    <property type="project" value="UniProtKB-KW"/>
</dbReference>
<dbReference type="RefSeq" id="WP_020370721.1">
    <property type="nucleotide sequence ID" value="NZ_APJW01000001.1"/>
</dbReference>
<comment type="miscellaneous">
    <text evidence="15">In the RecBCD complex, RecB has a slow 3'-5' helicase, an exonuclease activity and loads RecA onto ssDNA, RecD has a fast 5'-3' helicase activity, while RecC stimulates the ATPase and processivity of the RecB helicase and contributes to recognition of the Chi site.</text>
</comment>
<comment type="catalytic activity">
    <reaction evidence="13 15">
        <text>Couples ATP hydrolysis with the unwinding of duplex DNA by translocating in the 3'-5' direction.</text>
        <dbReference type="EC" id="5.6.2.4"/>
    </reaction>
</comment>
<gene>
    <name evidence="15" type="primary">recB</name>
    <name evidence="18" type="ORF">H359_0068</name>
</gene>
<keyword evidence="2 15" id="KW-0479">Metal-binding</keyword>
<evidence type="ECO:0000256" key="4">
    <source>
        <dbReference type="ARBA" id="ARBA00022763"/>
    </source>
</evidence>
<keyword evidence="1 15" id="KW-0540">Nuclease</keyword>
<evidence type="ECO:0000256" key="7">
    <source>
        <dbReference type="ARBA" id="ARBA00022839"/>
    </source>
</evidence>
<keyword evidence="5 15" id="KW-0378">Hydrolase</keyword>
<feature type="active site" description="For nuclease activity" evidence="15">
    <location>
        <position position="951"/>
    </location>
</feature>
<dbReference type="InterPro" id="IPR014016">
    <property type="entry name" value="UvrD-like_ATP-bd"/>
</dbReference>
<keyword evidence="10 15" id="KW-0238">DNA-binding</keyword>
<proteinExistence type="inferred from homology"/>
<dbReference type="SUPFAM" id="SSF52540">
    <property type="entry name" value="P-loop containing nucleoside triphosphate hydrolases"/>
    <property type="match status" value="1"/>
</dbReference>
<dbReference type="SUPFAM" id="SSF52980">
    <property type="entry name" value="Restriction endonuclease-like"/>
    <property type="match status" value="1"/>
</dbReference>
<dbReference type="PANTHER" id="PTHR11070">
    <property type="entry name" value="UVRD / RECB / PCRA DNA HELICASE FAMILY MEMBER"/>
    <property type="match status" value="1"/>
</dbReference>
<comment type="catalytic activity">
    <reaction evidence="15">
        <text>Exonucleolytic cleavage (in the presence of ATP) in either 5'- to 3'- or 3'- to 5'-direction to yield 5'-phosphooligonucleotides.</text>
        <dbReference type="EC" id="3.1.11.5"/>
    </reaction>
</comment>
<evidence type="ECO:0000256" key="15">
    <source>
        <dbReference type="HAMAP-Rule" id="MF_01485"/>
    </source>
</evidence>
<comment type="function">
    <text evidence="15">A helicase/nuclease that prepares dsDNA breaks (DSB) for recombinational DNA repair. Binds to DSBs and unwinds DNA via a highly rapid and processive ATP-dependent bidirectional helicase activity. Unwinds dsDNA until it encounters a Chi (crossover hotspot instigator) sequence from the 3' direction. Cuts ssDNA a few nucleotides 3' to the Chi site. The properties and activities of the enzyme are changed at Chi. The Chi-altered holoenzyme produces a long 3'-ssDNA overhang and facilitates RecA-binding to the ssDNA for homologous DNA recombination and repair. Holoenzyme degrades any linearized DNA that is unable to undergo homologous recombination. In the holoenzyme this subunit contributes ATPase, 3'-5' helicase, exonuclease activity and loads RecA onto ssDNA.</text>
</comment>
<dbReference type="Gene3D" id="3.40.50.300">
    <property type="entry name" value="P-loop containing nucleotide triphosphate hydrolases"/>
    <property type="match status" value="3"/>
</dbReference>
<dbReference type="Pfam" id="PF00580">
    <property type="entry name" value="UvrD-helicase"/>
    <property type="match status" value="1"/>
</dbReference>
<feature type="domain" description="UvrD-like helicase ATP-binding" evidence="17">
    <location>
        <begin position="1"/>
        <end position="433"/>
    </location>
</feature>
<keyword evidence="9 15" id="KW-0460">Magnesium</keyword>
<protein>
    <recommendedName>
        <fullName evidence="15">RecBCD enzyme subunit RecB</fullName>
        <ecNumber evidence="15">3.1.11.5</ecNumber>
        <ecNumber evidence="15">5.6.2.4</ecNumber>
    </recommendedName>
    <alternativeName>
        <fullName evidence="15">DNA 3'-5' helicase subunit RecB</fullName>
    </alternativeName>
    <alternativeName>
        <fullName evidence="15">Exonuclease V subunit RecB</fullName>
        <shortName evidence="15">ExoV subunit RecB</shortName>
    </alternativeName>
    <alternativeName>
        <fullName evidence="15">Helicase/nuclease RecBCD subunit RecB</fullName>
    </alternativeName>
</protein>
<reference evidence="18 19" key="1">
    <citation type="submission" date="2013-07" db="EMBL/GenBank/DDBJ databases">
        <title>Isolation of a new Chlamydia species from the feral Sacred Ibis (Threskiornis aethiopicus): Chlamydia ibidis.</title>
        <authorList>
            <person name="Vorimore F."/>
            <person name="Hsia R.-C."/>
            <person name="Huot-Creasy H."/>
            <person name="Bastian S."/>
            <person name="Deruyter L."/>
            <person name="Passet A."/>
            <person name="Sachse K."/>
            <person name="Bavoil P."/>
            <person name="Myers G."/>
            <person name="Laroucau K."/>
        </authorList>
    </citation>
    <scope>NUCLEOTIDE SEQUENCE [LARGE SCALE GENOMIC DNA]</scope>
    <source>
        <strain evidence="18 19">10-1398/6</strain>
    </source>
</reference>
<evidence type="ECO:0000256" key="5">
    <source>
        <dbReference type="ARBA" id="ARBA00022801"/>
    </source>
</evidence>
<feature type="binding site" evidence="16">
    <location>
        <begin position="21"/>
        <end position="28"/>
    </location>
    <ligand>
        <name>ATP</name>
        <dbReference type="ChEBI" id="CHEBI:30616"/>
    </ligand>
</feature>
<keyword evidence="8 15" id="KW-0067">ATP-binding</keyword>
<dbReference type="InterPro" id="IPR000212">
    <property type="entry name" value="DNA_helicase_UvrD/REP"/>
</dbReference>
<evidence type="ECO:0000256" key="11">
    <source>
        <dbReference type="ARBA" id="ARBA00023204"/>
    </source>
</evidence>
<comment type="cofactor">
    <cofactor evidence="15">
        <name>Mg(2+)</name>
        <dbReference type="ChEBI" id="CHEBI:18420"/>
    </cofactor>
    <text evidence="15">Binds 1 Mg(2+) ion per subunit.</text>
</comment>
<dbReference type="InterPro" id="IPR014017">
    <property type="entry name" value="DNA_helicase_UvrD-like_C"/>
</dbReference>
<dbReference type="EC" id="3.1.11.5" evidence="15"/>
<evidence type="ECO:0000256" key="16">
    <source>
        <dbReference type="PROSITE-ProRule" id="PRU00560"/>
    </source>
</evidence>
<evidence type="ECO:0000256" key="8">
    <source>
        <dbReference type="ARBA" id="ARBA00022840"/>
    </source>
</evidence>
<evidence type="ECO:0000256" key="6">
    <source>
        <dbReference type="ARBA" id="ARBA00022806"/>
    </source>
</evidence>
<evidence type="ECO:0000256" key="12">
    <source>
        <dbReference type="ARBA" id="ARBA00023235"/>
    </source>
</evidence>
<comment type="domain">
    <text evidence="15">The C-terminal domain has nuclease activity and interacts with RecD. It interacts with RecA, facilitating its loading onto ssDNA.</text>
</comment>
<organism evidence="18 19">
    <name type="scientific">Chlamydia ibidis 10-1398/6</name>
    <dbReference type="NCBI Taxonomy" id="1046581"/>
    <lineage>
        <taxon>Bacteria</taxon>
        <taxon>Pseudomonadati</taxon>
        <taxon>Chlamydiota</taxon>
        <taxon>Chlamydiia</taxon>
        <taxon>Chlamydiales</taxon>
        <taxon>Chlamydiaceae</taxon>
        <taxon>Chlamydia/Chlamydophila group</taxon>
        <taxon>Chlamydia</taxon>
    </lineage>
</organism>
<evidence type="ECO:0000256" key="13">
    <source>
        <dbReference type="ARBA" id="ARBA00034617"/>
    </source>
</evidence>
<evidence type="ECO:0000256" key="10">
    <source>
        <dbReference type="ARBA" id="ARBA00023125"/>
    </source>
</evidence>
<evidence type="ECO:0000313" key="18">
    <source>
        <dbReference type="EMBL" id="EQM63239.1"/>
    </source>
</evidence>
<dbReference type="Proteomes" id="UP000016064">
    <property type="component" value="Unassembled WGS sequence"/>
</dbReference>
<keyword evidence="7 15" id="KW-0269">Exonuclease</keyword>
<feature type="binding site" evidence="15">
    <location>
        <position position="852"/>
    </location>
    <ligand>
        <name>Mg(2+)</name>
        <dbReference type="ChEBI" id="CHEBI:18420"/>
    </ligand>
</feature>
<comment type="subunit">
    <text evidence="15">Heterotrimer of RecB, RecC and RecD. All subunits contribute to DNA-binding. Interacts with RecA.</text>
</comment>
<accession>A0ABN0N0Q1</accession>
<keyword evidence="3 15" id="KW-0547">Nucleotide-binding</keyword>
<evidence type="ECO:0000259" key="17">
    <source>
        <dbReference type="PROSITE" id="PS51198"/>
    </source>
</evidence>
<name>A0ABN0N0Q1_9CHLA</name>
<dbReference type="HAMAP" id="MF_01485">
    <property type="entry name" value="RecB"/>
    <property type="match status" value="1"/>
</dbReference>
<dbReference type="PROSITE" id="PS51198">
    <property type="entry name" value="UVRD_HELICASE_ATP_BIND"/>
    <property type="match status" value="1"/>
</dbReference>
<dbReference type="EC" id="5.6.2.4" evidence="15"/>
<evidence type="ECO:0000256" key="14">
    <source>
        <dbReference type="ARBA" id="ARBA00048988"/>
    </source>
</evidence>
<evidence type="ECO:0000256" key="3">
    <source>
        <dbReference type="ARBA" id="ARBA00022741"/>
    </source>
</evidence>
<comment type="caution">
    <text evidence="18">The sequence shown here is derived from an EMBL/GenBank/DDBJ whole genome shotgun (WGS) entry which is preliminary data.</text>
</comment>
<feature type="region of interest" description="DNA-binding and helicase activity, interacts with RecC" evidence="15">
    <location>
        <begin position="1"/>
        <end position="805"/>
    </location>
</feature>
<evidence type="ECO:0000256" key="2">
    <source>
        <dbReference type="ARBA" id="ARBA00022723"/>
    </source>
</evidence>
<dbReference type="InterPro" id="IPR004586">
    <property type="entry name" value="RecB"/>
</dbReference>
<evidence type="ECO:0000256" key="1">
    <source>
        <dbReference type="ARBA" id="ARBA00022722"/>
    </source>
</evidence>
<dbReference type="Gene3D" id="3.90.320.10">
    <property type="match status" value="2"/>
</dbReference>
<dbReference type="InterPro" id="IPR027417">
    <property type="entry name" value="P-loop_NTPase"/>
</dbReference>
<keyword evidence="6 15" id="KW-0347">Helicase</keyword>
<comment type="domain">
    <text evidence="15">The N-terminal DNA-binding domain is a ssDNA-dependent ATPase and has ATP-dependent 3'-5' helicase function. This domain interacts with RecC.</text>
</comment>
<dbReference type="Pfam" id="PF13361">
    <property type="entry name" value="UvrD_C"/>
    <property type="match status" value="1"/>
</dbReference>
<dbReference type="InterPro" id="IPR011604">
    <property type="entry name" value="PDDEXK-like_dom_sf"/>
</dbReference>
<keyword evidence="12 15" id="KW-0413">Isomerase</keyword>